<organism evidence="1 2">
    <name type="scientific">Pyrococcus horikoshii (strain ATCC 700860 / DSM 12428 / JCM 9974 / NBRC 100139 / OT-3)</name>
    <dbReference type="NCBI Taxonomy" id="70601"/>
    <lineage>
        <taxon>Archaea</taxon>
        <taxon>Methanobacteriati</taxon>
        <taxon>Methanobacteriota</taxon>
        <taxon>Thermococci</taxon>
        <taxon>Thermococcales</taxon>
        <taxon>Thermococcaceae</taxon>
        <taxon>Pyrococcus</taxon>
    </lineage>
</organism>
<dbReference type="AlphaFoldDB" id="O74078"/>
<keyword evidence="2" id="KW-1185">Reference proteome</keyword>
<gene>
    <name evidence="1" type="ordered locus">PH0041</name>
</gene>
<dbReference type="Proteomes" id="UP000000752">
    <property type="component" value="Chromosome"/>
</dbReference>
<dbReference type="EnsemblBacteria" id="BAA29109">
    <property type="protein sequence ID" value="BAA29109"/>
    <property type="gene ID" value="BAA29109"/>
</dbReference>
<accession>O74078</accession>
<evidence type="ECO:0000313" key="2">
    <source>
        <dbReference type="Proteomes" id="UP000000752"/>
    </source>
</evidence>
<dbReference type="KEGG" id="pho:PH0041"/>
<protein>
    <submittedName>
        <fullName evidence="1">Uncharacterized protein</fullName>
    </submittedName>
</protein>
<dbReference type="PIR" id="F71222">
    <property type="entry name" value="F71222"/>
</dbReference>
<reference evidence="1 2" key="1">
    <citation type="journal article" date="1998" name="DNA Res.">
        <title>Complete sequence and gene organization of the genome of a hyper-thermophilic archaebacterium, Pyrococcus horikoshii OT3.</title>
        <authorList>
            <person name="Kawarabayasi Y."/>
            <person name="Sawada M."/>
            <person name="Horikawa H."/>
            <person name="Haikawa Y."/>
            <person name="Hino Y."/>
            <person name="Yamamoto S."/>
            <person name="Sekine M."/>
            <person name="Baba S."/>
            <person name="Kosugi H."/>
            <person name="Hosoyama A."/>
            <person name="Nagai Y."/>
            <person name="Sakai M."/>
            <person name="Ogura K."/>
            <person name="Otuka R."/>
            <person name="Nakazawa H."/>
            <person name="Takamiya M."/>
            <person name="Ohfuku Y."/>
            <person name="Funahashi T."/>
            <person name="Tanaka T."/>
            <person name="Kudoh Y."/>
            <person name="Yamazaki J."/>
            <person name="Kushida N."/>
            <person name="Oguchi A."/>
            <person name="Aoki K."/>
            <person name="Nakamura Y."/>
            <person name="Robb T.F."/>
            <person name="Horikoshi K."/>
            <person name="Masuchi Y."/>
            <person name="Shizuya H."/>
            <person name="Kikuchi H."/>
        </authorList>
    </citation>
    <scope>NUCLEOTIDE SEQUENCE [LARGE SCALE GENOMIC DNA]</scope>
    <source>
        <strain evidence="2">ATCC 700860 / DSM 12428 / JCM 9974 / NBRC 100139 / OT-3</strain>
    </source>
</reference>
<name>O74078_PYRHO</name>
<dbReference type="EMBL" id="BA000001">
    <property type="protein sequence ID" value="BAA29109.1"/>
    <property type="molecule type" value="Genomic_DNA"/>
</dbReference>
<proteinExistence type="predicted"/>
<evidence type="ECO:0000313" key="1">
    <source>
        <dbReference type="EMBL" id="BAA29109.1"/>
    </source>
</evidence>
<dbReference type="STRING" id="70601.gene:9376948"/>
<sequence>MFPPPGVYSGEGLAGRASYYHINFLGNFPGINSLYIPYNDFCLRKIYGVCLGLWPKAFNCRNYPESRKFKSKRKSPSSCKKIYNGGIQLFTTFSQASRTSLALLKIFLAASSKAFSGVTFPSVTTLNLGFLAIVIGCSIV</sequence>